<evidence type="ECO:0000256" key="1">
    <source>
        <dbReference type="SAM" id="MobiDB-lite"/>
    </source>
</evidence>
<organism evidence="2">
    <name type="scientific">Streptoalloteichus tenebrarius (strain ATCC 17920 / DSM 40477 / JCM 4838 / CBS 697.72 / NBRC 16177 / NCIMB 11028 / NRRL B-12390 / A12253. 1 / ISP 5477)</name>
    <name type="common">Streptomyces tenebrarius</name>
    <dbReference type="NCBI Taxonomy" id="1933"/>
    <lineage>
        <taxon>Bacteria</taxon>
        <taxon>Bacillati</taxon>
        <taxon>Actinomycetota</taxon>
        <taxon>Actinomycetes</taxon>
        <taxon>Pseudonocardiales</taxon>
        <taxon>Pseudonocardiaceae</taxon>
        <taxon>Streptoalloteichus</taxon>
    </lineage>
</organism>
<dbReference type="AlphaFoldDB" id="Q2MFK7"/>
<protein>
    <submittedName>
        <fullName evidence="2">Putative transposase</fullName>
    </submittedName>
</protein>
<gene>
    <name evidence="2" type="primary">tatB</name>
</gene>
<reference evidence="2" key="1">
    <citation type="submission" date="2004-02" db="EMBL/GenBank/DDBJ databases">
        <title>Comparison of the "mixed" gene clusters for the biosynthesis of the aminoglycoside antibiotics apramycin (Streptomyces tenebrarius DSM 40477) and hygromycin B (Streptomyces hygroscopicus subsp. hygroscopicus DSM 40578), which contain genes related to both the biosynthesis of other aminoglycosides and cell-wall sugars.</title>
        <authorList>
            <person name="Aboshanab K.M."/>
            <person name="Schmidt-Beissner H."/>
            <person name="Wehmeier U.F."/>
            <person name="Welzel K."/>
            <person name="Vente A."/>
            <person name="Piepersberg W."/>
        </authorList>
    </citation>
    <scope>NUCLEOTIDE SEQUENCE</scope>
    <source>
        <strain evidence="2">Type strain: DSM 40477</strain>
    </source>
</reference>
<evidence type="ECO:0000313" key="2">
    <source>
        <dbReference type="EMBL" id="CAF33034.1"/>
    </source>
</evidence>
<sequence>MSRPSSANAGFGGPADCVAAGQATSRPGRRSSPGVRPRRLPASRIVVERRVDRLQRFRVIATRGDKTVISYREMADLATLLIRLRGQAPGRRR</sequence>
<proteinExistence type="predicted"/>
<accession>Q2MFK7</accession>
<dbReference type="EMBL" id="AJ629123">
    <property type="protein sequence ID" value="CAF33034.1"/>
    <property type="molecule type" value="Genomic_DNA"/>
</dbReference>
<name>Q2MFK7_STRSD</name>
<feature type="region of interest" description="Disordered" evidence="1">
    <location>
        <begin position="1"/>
        <end position="41"/>
    </location>
</feature>